<evidence type="ECO:0000313" key="2">
    <source>
        <dbReference type="Proteomes" id="UP000789759"/>
    </source>
</evidence>
<feature type="non-terminal residue" evidence="1">
    <location>
        <position position="1"/>
    </location>
</feature>
<evidence type="ECO:0000313" key="1">
    <source>
        <dbReference type="EMBL" id="CAG8667677.1"/>
    </source>
</evidence>
<proteinExistence type="predicted"/>
<name>A0A9N9E7Z4_9GLOM</name>
<protein>
    <submittedName>
        <fullName evidence="1">1695_t:CDS:1</fullName>
    </submittedName>
</protein>
<sequence>IHEEEVSINLNNQIVNFVNNKEQNKSTEISISIAITEASCKM</sequence>
<dbReference type="EMBL" id="CAJVQA010008171">
    <property type="protein sequence ID" value="CAG8667677.1"/>
    <property type="molecule type" value="Genomic_DNA"/>
</dbReference>
<dbReference type="Proteomes" id="UP000789759">
    <property type="component" value="Unassembled WGS sequence"/>
</dbReference>
<dbReference type="AlphaFoldDB" id="A0A9N9E7Z4"/>
<organism evidence="1 2">
    <name type="scientific">Cetraspora pellucida</name>
    <dbReference type="NCBI Taxonomy" id="1433469"/>
    <lineage>
        <taxon>Eukaryota</taxon>
        <taxon>Fungi</taxon>
        <taxon>Fungi incertae sedis</taxon>
        <taxon>Mucoromycota</taxon>
        <taxon>Glomeromycotina</taxon>
        <taxon>Glomeromycetes</taxon>
        <taxon>Diversisporales</taxon>
        <taxon>Gigasporaceae</taxon>
        <taxon>Cetraspora</taxon>
    </lineage>
</organism>
<comment type="caution">
    <text evidence="1">The sequence shown here is derived from an EMBL/GenBank/DDBJ whole genome shotgun (WGS) entry which is preliminary data.</text>
</comment>
<accession>A0A9N9E7Z4</accession>
<reference evidence="1" key="1">
    <citation type="submission" date="2021-06" db="EMBL/GenBank/DDBJ databases">
        <authorList>
            <person name="Kallberg Y."/>
            <person name="Tangrot J."/>
            <person name="Rosling A."/>
        </authorList>
    </citation>
    <scope>NUCLEOTIDE SEQUENCE</scope>
    <source>
        <strain evidence="1">FL966</strain>
    </source>
</reference>
<keyword evidence="2" id="KW-1185">Reference proteome</keyword>
<gene>
    <name evidence="1" type="ORF">CPELLU_LOCUS10110</name>
</gene>